<dbReference type="PATRIC" id="fig|697284.3.peg.1431"/>
<dbReference type="InterPro" id="IPR012347">
    <property type="entry name" value="Ferritin-like"/>
</dbReference>
<dbReference type="SUPFAM" id="SSF47240">
    <property type="entry name" value="Ferritin-like"/>
    <property type="match status" value="1"/>
</dbReference>
<name>V9W6M1_9BACL</name>
<gene>
    <name evidence="2" type="ORF">ERIC2_c14940</name>
</gene>
<evidence type="ECO:0000313" key="3">
    <source>
        <dbReference type="Proteomes" id="UP000029431"/>
    </source>
</evidence>
<sequence>MYIMQKETVVITLNEFLEGNYMAVHAYERYIEQVEDPKIKKGLQTIQQDHKQHALKIAEQIQNLGGVAVDGVGLAGTISEWFQKIKGDQKTEEVLQAALKGEEKGIESTEKLVRGDLDERSLELVRWVLNEDRRHIKQLKQLKQLLH</sequence>
<dbReference type="InterPro" id="IPR019052">
    <property type="entry name" value="DUF2383"/>
</dbReference>
<dbReference type="CDD" id="cd00657">
    <property type="entry name" value="Ferritin_like"/>
    <property type="match status" value="1"/>
</dbReference>
<feature type="domain" description="DUF2383" evidence="1">
    <location>
        <begin position="10"/>
        <end position="113"/>
    </location>
</feature>
<evidence type="ECO:0000259" key="1">
    <source>
        <dbReference type="Pfam" id="PF09537"/>
    </source>
</evidence>
<dbReference type="eggNOG" id="COG1633">
    <property type="taxonomic scope" value="Bacteria"/>
</dbReference>
<dbReference type="HOGENOM" id="CLU_130299_0_0_9"/>
<reference evidence="2 3" key="1">
    <citation type="journal article" date="2014" name="PLoS ONE">
        <title>How to Kill the Honey Bee Larva: Genomic Potential and Virulence Mechanisms of Paenibacillus larvae.</title>
        <authorList>
            <person name="Djukic M."/>
            <person name="Brzuszkiewicz E."/>
            <person name="Funfhaus A."/>
            <person name="Voss J."/>
            <person name="Gollnow K."/>
            <person name="Poppinga L."/>
            <person name="Liesegang H."/>
            <person name="Garcia-Gonzalez E."/>
            <person name="Genersch E."/>
            <person name="Daniel R."/>
        </authorList>
    </citation>
    <scope>NUCLEOTIDE SEQUENCE [LARGE SCALE GENOMIC DNA]</scope>
    <source>
        <strain evidence="2 3">DSM 25430</strain>
    </source>
</reference>
<dbReference type="InterPro" id="IPR009078">
    <property type="entry name" value="Ferritin-like_SF"/>
</dbReference>
<protein>
    <recommendedName>
        <fullName evidence="1">DUF2383 domain-containing protein</fullName>
    </recommendedName>
</protein>
<dbReference type="KEGG" id="plv:ERIC2_c14940"/>
<evidence type="ECO:0000313" key="2">
    <source>
        <dbReference type="EMBL" id="AHD05320.1"/>
    </source>
</evidence>
<dbReference type="AlphaFoldDB" id="V9W6M1"/>
<organism evidence="2 3">
    <name type="scientific">Paenibacillus larvae subsp. larvae DSM 25430</name>
    <dbReference type="NCBI Taxonomy" id="697284"/>
    <lineage>
        <taxon>Bacteria</taxon>
        <taxon>Bacillati</taxon>
        <taxon>Bacillota</taxon>
        <taxon>Bacilli</taxon>
        <taxon>Bacillales</taxon>
        <taxon>Paenibacillaceae</taxon>
        <taxon>Paenibacillus</taxon>
    </lineage>
</organism>
<dbReference type="EMBL" id="CP003355">
    <property type="protein sequence ID" value="AHD05320.1"/>
    <property type="molecule type" value="Genomic_DNA"/>
</dbReference>
<dbReference type="Pfam" id="PF09537">
    <property type="entry name" value="DUF2383"/>
    <property type="match status" value="1"/>
</dbReference>
<proteinExistence type="predicted"/>
<dbReference type="Gene3D" id="1.20.1260.10">
    <property type="match status" value="1"/>
</dbReference>
<dbReference type="Proteomes" id="UP000029431">
    <property type="component" value="Chromosome"/>
</dbReference>
<accession>V9W6M1</accession>
<keyword evidence="3" id="KW-1185">Reference proteome</keyword>